<gene>
    <name evidence="7" type="ORF">MNBD_ALPHA08-1889</name>
</gene>
<keyword evidence="5" id="KW-0676">Redox-active center</keyword>
<sequence>MTTVKIYTTKLCPYCSAAKRLLKNKDATIEEIDVTFDFAGRQAMTRKAGGSTSVPQIFIGDTHVGGCDELMALEAKGALDPMLQMA</sequence>
<dbReference type="PROSITE" id="PS00195">
    <property type="entry name" value="GLUTAREDOXIN_1"/>
    <property type="match status" value="1"/>
</dbReference>
<dbReference type="Pfam" id="PF00462">
    <property type="entry name" value="Glutaredoxin"/>
    <property type="match status" value="1"/>
</dbReference>
<reference evidence="7" key="1">
    <citation type="submission" date="2018-06" db="EMBL/GenBank/DDBJ databases">
        <authorList>
            <person name="Zhirakovskaya E."/>
        </authorList>
    </citation>
    <scope>NUCLEOTIDE SEQUENCE</scope>
</reference>
<dbReference type="GO" id="GO:0015038">
    <property type="term" value="F:glutathione disulfide oxidoreductase activity"/>
    <property type="evidence" value="ECO:0007669"/>
    <property type="project" value="TreeGrafter"/>
</dbReference>
<dbReference type="NCBIfam" id="TIGR02181">
    <property type="entry name" value="GRX_bact"/>
    <property type="match status" value="1"/>
</dbReference>
<keyword evidence="2" id="KW-0813">Transport</keyword>
<accession>A0A3B0R5M3</accession>
<dbReference type="PRINTS" id="PR00160">
    <property type="entry name" value="GLUTAREDOXIN"/>
</dbReference>
<dbReference type="PROSITE" id="PS51354">
    <property type="entry name" value="GLUTAREDOXIN_2"/>
    <property type="match status" value="1"/>
</dbReference>
<dbReference type="GO" id="GO:0045454">
    <property type="term" value="P:cell redox homeostasis"/>
    <property type="evidence" value="ECO:0007669"/>
    <property type="project" value="InterPro"/>
</dbReference>
<dbReference type="PANTHER" id="PTHR45694:SF18">
    <property type="entry name" value="GLUTAREDOXIN-1-RELATED"/>
    <property type="match status" value="1"/>
</dbReference>
<dbReference type="Gene3D" id="3.40.30.10">
    <property type="entry name" value="Glutaredoxin"/>
    <property type="match status" value="1"/>
</dbReference>
<feature type="domain" description="Glutaredoxin" evidence="6">
    <location>
        <begin position="4"/>
        <end position="64"/>
    </location>
</feature>
<name>A0A3B0R5M3_9ZZZZ</name>
<dbReference type="PANTHER" id="PTHR45694">
    <property type="entry name" value="GLUTAREDOXIN 2"/>
    <property type="match status" value="1"/>
</dbReference>
<organism evidence="7">
    <name type="scientific">hydrothermal vent metagenome</name>
    <dbReference type="NCBI Taxonomy" id="652676"/>
    <lineage>
        <taxon>unclassified sequences</taxon>
        <taxon>metagenomes</taxon>
        <taxon>ecological metagenomes</taxon>
    </lineage>
</organism>
<dbReference type="InterPro" id="IPR036249">
    <property type="entry name" value="Thioredoxin-like_sf"/>
</dbReference>
<proteinExistence type="inferred from homology"/>
<protein>
    <recommendedName>
        <fullName evidence="6">Glutaredoxin domain-containing protein</fullName>
    </recommendedName>
</protein>
<keyword evidence="4" id="KW-1015">Disulfide bond</keyword>
<evidence type="ECO:0000313" key="7">
    <source>
        <dbReference type="EMBL" id="VAV86887.1"/>
    </source>
</evidence>
<dbReference type="SUPFAM" id="SSF52833">
    <property type="entry name" value="Thioredoxin-like"/>
    <property type="match status" value="1"/>
</dbReference>
<evidence type="ECO:0000256" key="5">
    <source>
        <dbReference type="ARBA" id="ARBA00023284"/>
    </source>
</evidence>
<dbReference type="CDD" id="cd03418">
    <property type="entry name" value="GRX_GRXb_1_3_like"/>
    <property type="match status" value="1"/>
</dbReference>
<evidence type="ECO:0000256" key="1">
    <source>
        <dbReference type="ARBA" id="ARBA00007787"/>
    </source>
</evidence>
<dbReference type="InterPro" id="IPR002109">
    <property type="entry name" value="Glutaredoxin"/>
</dbReference>
<dbReference type="GO" id="GO:0034599">
    <property type="term" value="P:cellular response to oxidative stress"/>
    <property type="evidence" value="ECO:0007669"/>
    <property type="project" value="TreeGrafter"/>
</dbReference>
<dbReference type="InterPro" id="IPR011767">
    <property type="entry name" value="GLR_AS"/>
</dbReference>
<dbReference type="EMBL" id="UOEC01000015">
    <property type="protein sequence ID" value="VAV86887.1"/>
    <property type="molecule type" value="Genomic_DNA"/>
</dbReference>
<dbReference type="AlphaFoldDB" id="A0A3B0R5M3"/>
<dbReference type="GO" id="GO:0005737">
    <property type="term" value="C:cytoplasm"/>
    <property type="evidence" value="ECO:0007669"/>
    <property type="project" value="TreeGrafter"/>
</dbReference>
<evidence type="ECO:0000256" key="3">
    <source>
        <dbReference type="ARBA" id="ARBA00022982"/>
    </source>
</evidence>
<evidence type="ECO:0000256" key="2">
    <source>
        <dbReference type="ARBA" id="ARBA00022448"/>
    </source>
</evidence>
<dbReference type="InterPro" id="IPR014025">
    <property type="entry name" value="Glutaredoxin_subgr"/>
</dbReference>
<keyword evidence="3" id="KW-0249">Electron transport</keyword>
<evidence type="ECO:0000259" key="6">
    <source>
        <dbReference type="Pfam" id="PF00462"/>
    </source>
</evidence>
<evidence type="ECO:0000256" key="4">
    <source>
        <dbReference type="ARBA" id="ARBA00023157"/>
    </source>
</evidence>
<comment type="similarity">
    <text evidence="1">Belongs to the glutaredoxin family.</text>
</comment>
<dbReference type="InterPro" id="IPR011900">
    <property type="entry name" value="GRX_bact"/>
</dbReference>